<evidence type="ECO:0000313" key="2">
    <source>
        <dbReference type="Proteomes" id="UP000078492"/>
    </source>
</evidence>
<evidence type="ECO:0000313" key="1">
    <source>
        <dbReference type="EMBL" id="KYN27163.1"/>
    </source>
</evidence>
<dbReference type="AlphaFoldDB" id="A0A195EFZ8"/>
<name>A0A195EFZ8_9HYME</name>
<keyword evidence="2" id="KW-1185">Reference proteome</keyword>
<sequence>MCVRNISGLLLHSGCSRAAHVHGNTFRVRYRDRTDERELLLENEKKAEARLSRSFLRDVGNSLPRNHYSVLMKRGMATAQSENRITRVITILISRGMIGRDVNARPARMPVYLAGRERRFAGRAKVGDGTGSKLPVAAKPPR</sequence>
<protein>
    <submittedName>
        <fullName evidence="1">Uncharacterized protein</fullName>
    </submittedName>
</protein>
<proteinExistence type="predicted"/>
<accession>A0A195EFZ8</accession>
<organism evidence="1 2">
    <name type="scientific">Trachymyrmex cornetzi</name>
    <dbReference type="NCBI Taxonomy" id="471704"/>
    <lineage>
        <taxon>Eukaryota</taxon>
        <taxon>Metazoa</taxon>
        <taxon>Ecdysozoa</taxon>
        <taxon>Arthropoda</taxon>
        <taxon>Hexapoda</taxon>
        <taxon>Insecta</taxon>
        <taxon>Pterygota</taxon>
        <taxon>Neoptera</taxon>
        <taxon>Endopterygota</taxon>
        <taxon>Hymenoptera</taxon>
        <taxon>Apocrita</taxon>
        <taxon>Aculeata</taxon>
        <taxon>Formicoidea</taxon>
        <taxon>Formicidae</taxon>
        <taxon>Myrmicinae</taxon>
        <taxon>Trachymyrmex</taxon>
    </lineage>
</organism>
<reference evidence="1 2" key="1">
    <citation type="submission" date="2015-09" db="EMBL/GenBank/DDBJ databases">
        <title>Trachymyrmex cornetzi WGS genome.</title>
        <authorList>
            <person name="Nygaard S."/>
            <person name="Hu H."/>
            <person name="Boomsma J."/>
            <person name="Zhang G."/>
        </authorList>
    </citation>
    <scope>NUCLEOTIDE SEQUENCE [LARGE SCALE GENOMIC DNA]</scope>
    <source>
        <strain evidence="1">Tcor2-1</strain>
        <tissue evidence="1">Whole body</tissue>
    </source>
</reference>
<gene>
    <name evidence="1" type="ORF">ALC57_03506</name>
</gene>
<dbReference type="Proteomes" id="UP000078492">
    <property type="component" value="Unassembled WGS sequence"/>
</dbReference>
<dbReference type="EMBL" id="KQ978957">
    <property type="protein sequence ID" value="KYN27163.1"/>
    <property type="molecule type" value="Genomic_DNA"/>
</dbReference>